<gene>
    <name evidence="2" type="ORF">A0H81_08981</name>
</gene>
<evidence type="ECO:0000313" key="2">
    <source>
        <dbReference type="EMBL" id="OBZ71707.1"/>
    </source>
</evidence>
<organism evidence="2 3">
    <name type="scientific">Grifola frondosa</name>
    <name type="common">Maitake</name>
    <name type="synonym">Polyporus frondosus</name>
    <dbReference type="NCBI Taxonomy" id="5627"/>
    <lineage>
        <taxon>Eukaryota</taxon>
        <taxon>Fungi</taxon>
        <taxon>Dikarya</taxon>
        <taxon>Basidiomycota</taxon>
        <taxon>Agaricomycotina</taxon>
        <taxon>Agaricomycetes</taxon>
        <taxon>Polyporales</taxon>
        <taxon>Grifolaceae</taxon>
        <taxon>Grifola</taxon>
    </lineage>
</organism>
<accession>A0A1C7M5B6</accession>
<feature type="compositionally biased region" description="Polar residues" evidence="1">
    <location>
        <begin position="298"/>
        <end position="313"/>
    </location>
</feature>
<sequence length="467" mass="50369">MAHASLLRMPSTSTRLADGISFDTARGFHLAHGAMHSRPLTQCGVPSRHPPLLILSLTDVRPCERAPPATPIRLLTHASRYDFFSHTCLTHTCLASYVSQAQHSRNPVYPTFGIVSGSLRHPHLLLIHYEFCRLCLPTPFDRRTLLHIVDMEPVHHEHSALFVVVPFGVSSARSGPRALSAPAHGAPASALHGHTLALRHRARRKRLDATPVSTSSYNQLNGDTRRASVPYLGFNMLRLSTRHACPPPASQLTPPTLLHSSTPFDRRTLLHTVDTEPAQHEHSALLNTLVVRLYTRHTPTQNHRGDSVRSSAPTVGAHPRPHGARPVSLASAPTGRANPTSRLATTPYVMCQPPQRMLSGWQKSVSIAACAGAANTVLRRTRCRVAPFVEGREAGLSFGERGGAAADCLSGASCGLRSNDERGVGAESAATGVLLRADFASLGLGVGATVPRWARVQDARRGNASRA</sequence>
<reference evidence="2 3" key="1">
    <citation type="submission" date="2016-03" db="EMBL/GenBank/DDBJ databases">
        <title>Whole genome sequencing of Grifola frondosa 9006-11.</title>
        <authorList>
            <person name="Min B."/>
            <person name="Park H."/>
            <person name="Kim J.-G."/>
            <person name="Cho H."/>
            <person name="Oh Y.-L."/>
            <person name="Kong W.-S."/>
            <person name="Choi I.-G."/>
        </authorList>
    </citation>
    <scope>NUCLEOTIDE SEQUENCE [LARGE SCALE GENOMIC DNA]</scope>
    <source>
        <strain evidence="2 3">9006-11</strain>
    </source>
</reference>
<evidence type="ECO:0000313" key="3">
    <source>
        <dbReference type="Proteomes" id="UP000092993"/>
    </source>
</evidence>
<comment type="caution">
    <text evidence="2">The sequence shown here is derived from an EMBL/GenBank/DDBJ whole genome shotgun (WGS) entry which is preliminary data.</text>
</comment>
<proteinExistence type="predicted"/>
<feature type="region of interest" description="Disordered" evidence="1">
    <location>
        <begin position="298"/>
        <end position="341"/>
    </location>
</feature>
<name>A0A1C7M5B6_GRIFR</name>
<dbReference type="EMBL" id="LUGG01000011">
    <property type="protein sequence ID" value="OBZ71707.1"/>
    <property type="molecule type" value="Genomic_DNA"/>
</dbReference>
<keyword evidence="3" id="KW-1185">Reference proteome</keyword>
<dbReference type="AlphaFoldDB" id="A0A1C7M5B6"/>
<dbReference type="Proteomes" id="UP000092993">
    <property type="component" value="Unassembled WGS sequence"/>
</dbReference>
<evidence type="ECO:0000256" key="1">
    <source>
        <dbReference type="SAM" id="MobiDB-lite"/>
    </source>
</evidence>
<protein>
    <submittedName>
        <fullName evidence="2">Uncharacterized protein</fullName>
    </submittedName>
</protein>